<evidence type="ECO:0000313" key="1">
    <source>
        <dbReference type="EMBL" id="JAP13838.1"/>
    </source>
</evidence>
<protein>
    <submittedName>
        <fullName evidence="1">Putative ovule protein</fullName>
    </submittedName>
</protein>
<organism evidence="1">
    <name type="scientific">Solanum chacoense</name>
    <name type="common">Chaco potato</name>
    <dbReference type="NCBI Taxonomy" id="4108"/>
    <lineage>
        <taxon>Eukaryota</taxon>
        <taxon>Viridiplantae</taxon>
        <taxon>Streptophyta</taxon>
        <taxon>Embryophyta</taxon>
        <taxon>Tracheophyta</taxon>
        <taxon>Spermatophyta</taxon>
        <taxon>Magnoliopsida</taxon>
        <taxon>eudicotyledons</taxon>
        <taxon>Gunneridae</taxon>
        <taxon>Pentapetalae</taxon>
        <taxon>asterids</taxon>
        <taxon>lamiids</taxon>
        <taxon>Solanales</taxon>
        <taxon>Solanaceae</taxon>
        <taxon>Solanoideae</taxon>
        <taxon>Solaneae</taxon>
        <taxon>Solanum</taxon>
    </lineage>
</organism>
<sequence length="68" mass="8730">MMFFYKLKRYTLIILRNLYLYEFLSVWNIRSCRVLTNDPFTFLKVFWIILFKYYRGHPLFYSHYRLQE</sequence>
<name>A0A0V0H0D4_SOLCH</name>
<dbReference type="EMBL" id="GEDG01027452">
    <property type="protein sequence ID" value="JAP13838.1"/>
    <property type="molecule type" value="Transcribed_RNA"/>
</dbReference>
<proteinExistence type="predicted"/>
<reference evidence="1" key="1">
    <citation type="submission" date="2015-12" db="EMBL/GenBank/DDBJ databases">
        <title>Gene expression during late stages of embryo sac development: a critical building block for successful pollen-pistil interactions.</title>
        <authorList>
            <person name="Liu Y."/>
            <person name="Joly V."/>
            <person name="Sabar M."/>
            <person name="Matton D.P."/>
        </authorList>
    </citation>
    <scope>NUCLEOTIDE SEQUENCE</scope>
</reference>
<accession>A0A0V0H0D4</accession>
<dbReference type="AlphaFoldDB" id="A0A0V0H0D4"/>